<dbReference type="STRING" id="27835.A0A0N4XVF5"/>
<evidence type="ECO:0000313" key="3">
    <source>
        <dbReference type="WBParaSite" id="NBR_0000678001-mRNA-1"/>
    </source>
</evidence>
<keyword evidence="2" id="KW-1185">Reference proteome</keyword>
<reference evidence="1 2" key="2">
    <citation type="submission" date="2018-11" db="EMBL/GenBank/DDBJ databases">
        <authorList>
            <consortium name="Pathogen Informatics"/>
        </authorList>
    </citation>
    <scope>NUCLEOTIDE SEQUENCE [LARGE SCALE GENOMIC DNA]</scope>
</reference>
<dbReference type="PANTHER" id="PTHR10492">
    <property type="match status" value="1"/>
</dbReference>
<proteinExistence type="predicted"/>
<reference evidence="3" key="1">
    <citation type="submission" date="2017-02" db="UniProtKB">
        <authorList>
            <consortium name="WormBaseParasite"/>
        </authorList>
    </citation>
    <scope>IDENTIFICATION</scope>
</reference>
<evidence type="ECO:0000313" key="2">
    <source>
        <dbReference type="Proteomes" id="UP000271162"/>
    </source>
</evidence>
<gene>
    <name evidence="1" type="ORF">NBR_LOCUS6781</name>
</gene>
<protein>
    <submittedName>
        <fullName evidence="3">Helitron_like_N domain-containing protein</fullName>
    </submittedName>
</protein>
<dbReference type="Proteomes" id="UP000271162">
    <property type="component" value="Unassembled WGS sequence"/>
</dbReference>
<name>A0A0N4XVF5_NIPBR</name>
<sequence>MPLLILPDAKPRSEQQVDAVVNATPPDPLTKQRFHNIVATHMIHRMYVTTNINAPRTVNCTCSKKFSKELRDATSIDSDGYPKYRRPNDRRSVSIGEAQFVNRQVVPYSPYIPLLLNALINVEVCRYIPAVKYLYKYVYKEPVRASLRITGQQSAASRNEIDAHLNARYVCAPEAVHHIFQCNCQTKSYTVCRDQVHLPTFQTVTSLPGATKAALERGIPR</sequence>
<dbReference type="OMA" id="MAWMVAN"/>
<dbReference type="AlphaFoldDB" id="A0A0N4XVF5"/>
<dbReference type="WBParaSite" id="NBR_0000678001-mRNA-1">
    <property type="protein sequence ID" value="NBR_0000678001-mRNA-1"/>
    <property type="gene ID" value="NBR_0000678001"/>
</dbReference>
<dbReference type="EMBL" id="UYSL01019830">
    <property type="protein sequence ID" value="VDL70370.1"/>
    <property type="molecule type" value="Genomic_DNA"/>
</dbReference>
<accession>A0A0N4XVF5</accession>
<evidence type="ECO:0000313" key="1">
    <source>
        <dbReference type="EMBL" id="VDL70370.1"/>
    </source>
</evidence>
<organism evidence="3">
    <name type="scientific">Nippostrongylus brasiliensis</name>
    <name type="common">Rat hookworm</name>
    <dbReference type="NCBI Taxonomy" id="27835"/>
    <lineage>
        <taxon>Eukaryota</taxon>
        <taxon>Metazoa</taxon>
        <taxon>Ecdysozoa</taxon>
        <taxon>Nematoda</taxon>
        <taxon>Chromadorea</taxon>
        <taxon>Rhabditida</taxon>
        <taxon>Rhabditina</taxon>
        <taxon>Rhabditomorpha</taxon>
        <taxon>Strongyloidea</taxon>
        <taxon>Heligmosomidae</taxon>
        <taxon>Nippostrongylus</taxon>
    </lineage>
</organism>